<dbReference type="KEGG" id="sez:Sez_0167"/>
<dbReference type="Proteomes" id="UP000001873">
    <property type="component" value="Chromosome"/>
</dbReference>
<proteinExistence type="predicted"/>
<name>B4U0A2_STREM</name>
<dbReference type="EMBL" id="CP001129">
    <property type="protein sequence ID" value="ACG61545.1"/>
    <property type="molecule type" value="Genomic_DNA"/>
</dbReference>
<accession>B4U0A2</accession>
<dbReference type="RefSeq" id="WP_012514828.1">
    <property type="nucleotide sequence ID" value="NC_011134.1"/>
</dbReference>
<sequence>MKKLVLASAAALVLAGAVVGTGEVRANSYSADSRYLTQNGSSRRDMLRATKQNAKLQISNIRDSYKGYTSSQEARFYLIEMMKKRSEEEVNKVVSQYEELCKSRWEKDESFIAY</sequence>
<gene>
    <name evidence="1" type="ordered locus">Sez_0167</name>
</gene>
<evidence type="ECO:0000313" key="1">
    <source>
        <dbReference type="EMBL" id="ACG61545.1"/>
    </source>
</evidence>
<protein>
    <submittedName>
        <fullName evidence="1">Uncharacterized protein</fullName>
    </submittedName>
</protein>
<reference evidence="1 2" key="1">
    <citation type="journal article" date="2008" name="PLoS ONE">
        <title>Genome sequence of a lancefield group C Streptococcus zooepidemicus strain causing epidemic nephritis: new information about an old disease.</title>
        <authorList>
            <person name="Beres S.B."/>
            <person name="Sesso R."/>
            <person name="Pinto S.W.L."/>
            <person name="Hoe N.P."/>
            <person name="Porcella S.F."/>
            <person name="Deleo F.R."/>
            <person name="Musser J.M."/>
        </authorList>
    </citation>
    <scope>NUCLEOTIDE SEQUENCE [LARGE SCALE GENOMIC DNA]</scope>
    <source>
        <strain evidence="1 2">MGCS10565</strain>
    </source>
</reference>
<dbReference type="AlphaFoldDB" id="B4U0A2"/>
<evidence type="ECO:0000313" key="2">
    <source>
        <dbReference type="Proteomes" id="UP000001873"/>
    </source>
</evidence>
<organism evidence="1 2">
    <name type="scientific">Streptococcus equi subsp. zooepidemicus (strain MGCS10565)</name>
    <dbReference type="NCBI Taxonomy" id="552526"/>
    <lineage>
        <taxon>Bacteria</taxon>
        <taxon>Bacillati</taxon>
        <taxon>Bacillota</taxon>
        <taxon>Bacilli</taxon>
        <taxon>Lactobacillales</taxon>
        <taxon>Streptococcaceae</taxon>
        <taxon>Streptococcus</taxon>
    </lineage>
</organism>
<dbReference type="HOGENOM" id="CLU_2169636_0_0_9"/>